<dbReference type="InterPro" id="IPR046866">
    <property type="entry name" value="FapA_N"/>
</dbReference>
<organism evidence="3 4">
    <name type="scientific">Calditerrivibrio nitroreducens</name>
    <dbReference type="NCBI Taxonomy" id="477976"/>
    <lineage>
        <taxon>Bacteria</taxon>
        <taxon>Pseudomonadati</taxon>
        <taxon>Deferribacterota</taxon>
        <taxon>Deferribacteres</taxon>
        <taxon>Deferribacterales</taxon>
        <taxon>Calditerrivibrionaceae</taxon>
    </lineage>
</organism>
<dbReference type="InterPro" id="IPR036145">
    <property type="entry name" value="MinC_C_sf"/>
</dbReference>
<dbReference type="PANTHER" id="PTHR38032">
    <property type="entry name" value="POLYMERASE-RELATED"/>
    <property type="match status" value="1"/>
</dbReference>
<dbReference type="GO" id="GO:0004672">
    <property type="term" value="F:protein kinase activity"/>
    <property type="evidence" value="ECO:0007669"/>
    <property type="project" value="InterPro"/>
</dbReference>
<comment type="caution">
    <text evidence="3">The sequence shown here is derived from an EMBL/GenBank/DDBJ whole genome shotgun (WGS) entry which is preliminary data.</text>
</comment>
<dbReference type="GO" id="GO:0000902">
    <property type="term" value="P:cell morphogenesis"/>
    <property type="evidence" value="ECO:0007669"/>
    <property type="project" value="InterPro"/>
</dbReference>
<gene>
    <name evidence="3" type="ORF">C0187_02800</name>
</gene>
<dbReference type="InterPro" id="IPR000719">
    <property type="entry name" value="Prot_kinase_dom"/>
</dbReference>
<dbReference type="Pfam" id="PF03961">
    <property type="entry name" value="FapA"/>
    <property type="match status" value="1"/>
</dbReference>
<dbReference type="GO" id="GO:0005524">
    <property type="term" value="F:ATP binding"/>
    <property type="evidence" value="ECO:0007669"/>
    <property type="project" value="InterPro"/>
</dbReference>
<keyword evidence="1" id="KW-0175">Coiled coil</keyword>
<evidence type="ECO:0000259" key="2">
    <source>
        <dbReference type="PROSITE" id="PS50011"/>
    </source>
</evidence>
<dbReference type="InterPro" id="IPR005646">
    <property type="entry name" value="FapA"/>
</dbReference>
<accession>A0A2J6WNH4</accession>
<evidence type="ECO:0000313" key="4">
    <source>
        <dbReference type="Proteomes" id="UP000242881"/>
    </source>
</evidence>
<dbReference type="SMART" id="SM00220">
    <property type="entry name" value="S_TKc"/>
    <property type="match status" value="1"/>
</dbReference>
<dbReference type="InterPro" id="IPR011009">
    <property type="entry name" value="Kinase-like_dom_sf"/>
</dbReference>
<dbReference type="SUPFAM" id="SSF56112">
    <property type="entry name" value="Protein kinase-like (PK-like)"/>
    <property type="match status" value="1"/>
</dbReference>
<dbReference type="Gene3D" id="3.30.200.20">
    <property type="entry name" value="Phosphorylase Kinase, domain 1"/>
    <property type="match status" value="1"/>
</dbReference>
<feature type="domain" description="Protein kinase" evidence="2">
    <location>
        <begin position="9"/>
        <end position="273"/>
    </location>
</feature>
<dbReference type="RefSeq" id="WP_424604923.1">
    <property type="nucleotide sequence ID" value="NZ_JBNAVA010000002.1"/>
</dbReference>
<dbReference type="InterPro" id="IPR046865">
    <property type="entry name" value="FapA_b_solenoid"/>
</dbReference>
<proteinExistence type="predicted"/>
<dbReference type="Proteomes" id="UP000242881">
    <property type="component" value="Unassembled WGS sequence"/>
</dbReference>
<dbReference type="PANTHER" id="PTHR38032:SF1">
    <property type="entry name" value="RNA-BINDING PROTEIN KHPB N-TERMINAL DOMAIN-CONTAINING PROTEIN"/>
    <property type="match status" value="1"/>
</dbReference>
<dbReference type="SUPFAM" id="SSF63848">
    <property type="entry name" value="Cell-division inhibitor MinC, C-terminal domain"/>
    <property type="match status" value="1"/>
</dbReference>
<dbReference type="Pfam" id="PF20250">
    <property type="entry name" value="FapA_N"/>
    <property type="match status" value="1"/>
</dbReference>
<feature type="coiled-coil region" evidence="1">
    <location>
        <begin position="680"/>
        <end position="707"/>
    </location>
</feature>
<dbReference type="AlphaFoldDB" id="A0A2J6WNH4"/>
<reference evidence="3 4" key="1">
    <citation type="submission" date="2018-01" db="EMBL/GenBank/DDBJ databases">
        <title>Metagenomic assembled genomes from two thermal pools in the Uzon Caldera, Kamchatka, Russia.</title>
        <authorList>
            <person name="Wilkins L."/>
            <person name="Ettinger C."/>
        </authorList>
    </citation>
    <scope>NUCLEOTIDE SEQUENCE [LARGE SCALE GENOMIC DNA]</scope>
    <source>
        <strain evidence="3">ZAV-05</strain>
    </source>
</reference>
<dbReference type="EMBL" id="PNIN01000031">
    <property type="protein sequence ID" value="PMP71963.1"/>
    <property type="molecule type" value="Genomic_DNA"/>
</dbReference>
<evidence type="ECO:0000313" key="3">
    <source>
        <dbReference type="EMBL" id="PMP71963.1"/>
    </source>
</evidence>
<evidence type="ECO:0000256" key="1">
    <source>
        <dbReference type="SAM" id="Coils"/>
    </source>
</evidence>
<dbReference type="Pfam" id="PF00069">
    <property type="entry name" value="Pkinase"/>
    <property type="match status" value="1"/>
</dbReference>
<protein>
    <recommendedName>
        <fullName evidence="2">Protein kinase domain-containing protein</fullName>
    </recommendedName>
</protein>
<dbReference type="Gene3D" id="1.10.510.10">
    <property type="entry name" value="Transferase(Phosphotransferase) domain 1"/>
    <property type="match status" value="1"/>
</dbReference>
<sequence length="813" mass="92978">MDSQFLSRYDIKDFLISLPSGDLYKAIDIKFKRNVLIKIVDLSNIKEISDIENIKNRFIRYVNNALKLIHPNIVNILDYHIDENNKCYTVTEYFNINDSIFSKEMLFDMSFNTKLKIATSLVEAIEFAHNIKILHQNLYIDSVFFANGNIKIDNFDLKRYLAKNSLISELGIYSNPPPYIPPEYISSYEPSVYGDIFQIGCILYFIFCREHPFGDTINDEAILRIKNLDYIDPTYYSDVDIDIAKIINRALMKKPSERFETVNQMFIELKKIIEKLKDKKYDISTYRFFIQNNKMYIQTNPTTHIDISELENRLLNENIFNYDLDRIQEAIHISNGEPIEIGEVFKKIDSAVFNYFDISVSDDQMECYLKKLTPKKLDPKEILFYLKKKNIRYGYIKENISELAEDAEGSIRLVARGAEPIKGEDAYLVFFFEPENKYKPKEDDEGNVDFRNISVIQQVDKGDPLVIKVPATKGVDGYNVFGNIIKATPGNDVKLPTGKNVYLSSDGLKILSTTDGIVNYDNGKVNVIEMIVIDGDVNFSTGNINYKGDVLIRGDVLPDFKVFAGGDIKIRGVVEGAFIESERGSVIISSGVFGKNQTKIKALKNIKADFVQDAELFAGETVEITNYTRNSKVFCKSFLSYKGMGAVQSSLIEATQLIDINIAGAKNYTKTTLYINQLNKNNLKLQIQDIMEKLDTISKSINQLKLQIKKIIVSSGSMENAILDTEYKACVEKLKKLDNLNLVLQEKLQSLQDDMNFILSEQKEMIIIRRYLYSDVKIRIGSALKITKDEYETRVVIIKDEKDELVLGSAVSK</sequence>
<dbReference type="PROSITE" id="PS50011">
    <property type="entry name" value="PROTEIN_KINASE_DOM"/>
    <property type="match status" value="1"/>
</dbReference>
<name>A0A2J6WNH4_9BACT</name>